<dbReference type="Gene3D" id="1.10.155.10">
    <property type="entry name" value="Chemotaxis receptor methyltransferase CheR, N-terminal domain"/>
    <property type="match status" value="1"/>
</dbReference>
<dbReference type="SUPFAM" id="SSF47757">
    <property type="entry name" value="Chemotaxis receptor methyltransferase CheR, N-terminal domain"/>
    <property type="match status" value="1"/>
</dbReference>
<dbReference type="InterPro" id="IPR026024">
    <property type="entry name" value="Chemotaxis_MeTrfase_CheR"/>
</dbReference>
<dbReference type="Proteomes" id="UP001321582">
    <property type="component" value="Chromosome"/>
</dbReference>
<dbReference type="AlphaFoldDB" id="A0AAU9DJC8"/>
<dbReference type="PROSITE" id="PS50123">
    <property type="entry name" value="CHER"/>
    <property type="match status" value="1"/>
</dbReference>
<dbReference type="GO" id="GO:0008983">
    <property type="term" value="F:protein-glutamate O-methyltransferase activity"/>
    <property type="evidence" value="ECO:0007669"/>
    <property type="project" value="UniProtKB-EC"/>
</dbReference>
<name>A0AAU9DJC8_9FUSO</name>
<dbReference type="PANTHER" id="PTHR24422">
    <property type="entry name" value="CHEMOTAXIS PROTEIN METHYLTRANSFERASE"/>
    <property type="match status" value="1"/>
</dbReference>
<accession>A0AAU9DJC8</accession>
<dbReference type="InterPro" id="IPR022642">
    <property type="entry name" value="CheR_C"/>
</dbReference>
<dbReference type="PRINTS" id="PR00996">
    <property type="entry name" value="CHERMTFRASE"/>
</dbReference>
<dbReference type="Pfam" id="PF01739">
    <property type="entry name" value="CheR"/>
    <property type="match status" value="1"/>
</dbReference>
<dbReference type="RefSeq" id="WP_307904915.1">
    <property type="nucleotide sequence ID" value="NZ_AP027059.1"/>
</dbReference>
<dbReference type="SUPFAM" id="SSF53335">
    <property type="entry name" value="S-adenosyl-L-methionine-dependent methyltransferases"/>
    <property type="match status" value="1"/>
</dbReference>
<dbReference type="InterPro" id="IPR000780">
    <property type="entry name" value="CheR_MeTrfase"/>
</dbReference>
<dbReference type="PIRSF" id="PIRSF000410">
    <property type="entry name" value="CheR"/>
    <property type="match status" value="1"/>
</dbReference>
<organism evidence="7 8">
    <name type="scientific">Haliovirga abyssi</name>
    <dbReference type="NCBI Taxonomy" id="2996794"/>
    <lineage>
        <taxon>Bacteria</taxon>
        <taxon>Fusobacteriati</taxon>
        <taxon>Fusobacteriota</taxon>
        <taxon>Fusobacteriia</taxon>
        <taxon>Fusobacteriales</taxon>
        <taxon>Haliovirgaceae</taxon>
        <taxon>Haliovirga</taxon>
    </lineage>
</organism>
<dbReference type="Pfam" id="PF03705">
    <property type="entry name" value="CheR_N"/>
    <property type="match status" value="1"/>
</dbReference>
<dbReference type="InterPro" id="IPR036804">
    <property type="entry name" value="CheR_N_sf"/>
</dbReference>
<evidence type="ECO:0000256" key="2">
    <source>
        <dbReference type="ARBA" id="ARBA00012534"/>
    </source>
</evidence>
<reference evidence="7 8" key="1">
    <citation type="submission" date="2022-11" db="EMBL/GenBank/DDBJ databases">
        <title>Haliovirga abyssi gen. nov., sp. nov., a mesophilic fermentative bacterium isolated from the Iheya North hydrothermal field and the proposal of Haliovirgaceae fam. nov.</title>
        <authorList>
            <person name="Miyazaki U."/>
            <person name="Tame A."/>
            <person name="Miyazaki J."/>
            <person name="Takai K."/>
            <person name="Sawayama S."/>
            <person name="Kitajima M."/>
            <person name="Okamoto A."/>
            <person name="Nakagawa S."/>
        </authorList>
    </citation>
    <scope>NUCLEOTIDE SEQUENCE [LARGE SCALE GENOMIC DNA]</scope>
    <source>
        <strain evidence="7 8">IC12</strain>
    </source>
</reference>
<proteinExistence type="predicted"/>
<evidence type="ECO:0000313" key="7">
    <source>
        <dbReference type="EMBL" id="BDU49977.1"/>
    </source>
</evidence>
<dbReference type="InterPro" id="IPR050903">
    <property type="entry name" value="Bact_Chemotaxis_MeTrfase"/>
</dbReference>
<sequence>MDNLYKKELTEEEFKKFRDYIYKKSGINYTINKKIILQNRIRRRLRDLGLNSYLEYFNLIKNKPIDSPEMIKFFDEVTTNETSFFRHERQFVALKSMIIPELLEIKRNKDLNVWSAAASMGKEAYTISMVLKETVGLHNYKMKILGTDLNNKVLNMAKLGEYDIKDGKDIPREYEKYVIRDKENGILKIKEDLKKMIEFKRFNLKESYSFFPKMDVIFCRNVFIYFEKKTQKEMVDKFYDRLIPGGFFILGHSETLNGVSDKFIYRKFNGENLMIYQKPLK</sequence>
<evidence type="ECO:0000256" key="1">
    <source>
        <dbReference type="ARBA" id="ARBA00001541"/>
    </source>
</evidence>
<dbReference type="EMBL" id="AP027059">
    <property type="protein sequence ID" value="BDU49977.1"/>
    <property type="molecule type" value="Genomic_DNA"/>
</dbReference>
<comment type="catalytic activity">
    <reaction evidence="1">
        <text>L-glutamyl-[protein] + S-adenosyl-L-methionine = [protein]-L-glutamate 5-O-methyl ester + S-adenosyl-L-homocysteine</text>
        <dbReference type="Rhea" id="RHEA:24452"/>
        <dbReference type="Rhea" id="RHEA-COMP:10208"/>
        <dbReference type="Rhea" id="RHEA-COMP:10311"/>
        <dbReference type="ChEBI" id="CHEBI:29973"/>
        <dbReference type="ChEBI" id="CHEBI:57856"/>
        <dbReference type="ChEBI" id="CHEBI:59789"/>
        <dbReference type="ChEBI" id="CHEBI:82795"/>
        <dbReference type="EC" id="2.1.1.80"/>
    </reaction>
</comment>
<dbReference type="KEGG" id="haby:HLVA_05460"/>
<dbReference type="InterPro" id="IPR022641">
    <property type="entry name" value="CheR_N"/>
</dbReference>
<protein>
    <recommendedName>
        <fullName evidence="2">protein-glutamate O-methyltransferase</fullName>
        <ecNumber evidence="2">2.1.1.80</ecNumber>
    </recommendedName>
</protein>
<feature type="domain" description="CheR-type methyltransferase" evidence="6">
    <location>
        <begin position="2"/>
        <end position="281"/>
    </location>
</feature>
<evidence type="ECO:0000256" key="4">
    <source>
        <dbReference type="ARBA" id="ARBA00022679"/>
    </source>
</evidence>
<dbReference type="InterPro" id="IPR029063">
    <property type="entry name" value="SAM-dependent_MTases_sf"/>
</dbReference>
<evidence type="ECO:0000313" key="8">
    <source>
        <dbReference type="Proteomes" id="UP001321582"/>
    </source>
</evidence>
<keyword evidence="5" id="KW-0949">S-adenosyl-L-methionine</keyword>
<dbReference type="EC" id="2.1.1.80" evidence="2"/>
<evidence type="ECO:0000259" key="6">
    <source>
        <dbReference type="PROSITE" id="PS50123"/>
    </source>
</evidence>
<evidence type="ECO:0000256" key="3">
    <source>
        <dbReference type="ARBA" id="ARBA00022603"/>
    </source>
</evidence>
<keyword evidence="8" id="KW-1185">Reference proteome</keyword>
<gene>
    <name evidence="7" type="primary">cheR34H</name>
    <name evidence="7" type="ORF">HLVA_05460</name>
</gene>
<keyword evidence="4" id="KW-0808">Transferase</keyword>
<keyword evidence="3 7" id="KW-0489">Methyltransferase</keyword>
<dbReference type="GO" id="GO:0032259">
    <property type="term" value="P:methylation"/>
    <property type="evidence" value="ECO:0007669"/>
    <property type="project" value="UniProtKB-KW"/>
</dbReference>
<dbReference type="Gene3D" id="3.40.50.150">
    <property type="entry name" value="Vaccinia Virus protein VP39"/>
    <property type="match status" value="1"/>
</dbReference>
<dbReference type="SMART" id="SM00138">
    <property type="entry name" value="MeTrc"/>
    <property type="match status" value="1"/>
</dbReference>
<evidence type="ECO:0000256" key="5">
    <source>
        <dbReference type="ARBA" id="ARBA00022691"/>
    </source>
</evidence>
<dbReference type="PANTHER" id="PTHR24422:SF10">
    <property type="entry name" value="CHEMOTAXIS PROTEIN METHYLTRANSFERASE 2"/>
    <property type="match status" value="1"/>
</dbReference>